<dbReference type="WBParaSite" id="SRAE_2000243500.1">
    <property type="protein sequence ID" value="SRAE_2000243500.1"/>
    <property type="gene ID" value="WBGene00262645"/>
</dbReference>
<dbReference type="AlphaFoldDB" id="A0A090LI17"/>
<keyword evidence="2" id="KW-1185">Reference proteome</keyword>
<name>A0A090LI17_STRRB</name>
<proteinExistence type="predicted"/>
<evidence type="ECO:0000313" key="4">
    <source>
        <dbReference type="WormBase" id="SRAE_2000243500"/>
    </source>
</evidence>
<reference evidence="3" key="3">
    <citation type="submission" date="2020-12" db="UniProtKB">
        <authorList>
            <consortium name="WormBaseParasite"/>
        </authorList>
    </citation>
    <scope>IDENTIFICATION</scope>
</reference>
<evidence type="ECO:0000313" key="2">
    <source>
        <dbReference type="Proteomes" id="UP000035682"/>
    </source>
</evidence>
<accession>A0A090LI17</accession>
<dbReference type="RefSeq" id="XP_024506973.1">
    <property type="nucleotide sequence ID" value="XM_024653503.1"/>
</dbReference>
<dbReference type="Proteomes" id="UP000035682">
    <property type="component" value="Unplaced"/>
</dbReference>
<sequence>MIKKSNQDESYIIDKTIVNKNNGEFTLNGRCMYIDGSGEKYIPYLIIGPSNKNYPPPTKNPFKMNAEEFLEESMVNKFIVKNNKNVSNNDKTEEIKLLSKKKYTSLFDNYKIVENLIIENFLNKRVLIRANNNIINYCTIDYHQLRFPHDITDINNKGIYVLFNLFVYKNEIYNPFERVKILHGIHMTKKKDKNNNPIQLDSFQKYITTLIEKYQ</sequence>
<protein>
    <submittedName>
        <fullName evidence="1 3">Uncharacterized protein</fullName>
    </submittedName>
</protein>
<evidence type="ECO:0000313" key="3">
    <source>
        <dbReference type="WBParaSite" id="SRAE_2000243500.1"/>
    </source>
</evidence>
<dbReference type="EMBL" id="LN609529">
    <property type="protein sequence ID" value="CEF67773.1"/>
    <property type="molecule type" value="Genomic_DNA"/>
</dbReference>
<gene>
    <name evidence="1 3 4" type="ORF">SRAE_2000243500</name>
</gene>
<evidence type="ECO:0000313" key="1">
    <source>
        <dbReference type="EMBL" id="CEF67773.1"/>
    </source>
</evidence>
<reference evidence="2" key="1">
    <citation type="submission" date="2014-09" db="EMBL/GenBank/DDBJ databases">
        <authorList>
            <person name="Martin A.A."/>
        </authorList>
    </citation>
    <scope>NUCLEOTIDE SEQUENCE</scope>
    <source>
        <strain evidence="2">ED321</strain>
    </source>
</reference>
<organism evidence="1">
    <name type="scientific">Strongyloides ratti</name>
    <name type="common">Parasitic roundworm</name>
    <dbReference type="NCBI Taxonomy" id="34506"/>
    <lineage>
        <taxon>Eukaryota</taxon>
        <taxon>Metazoa</taxon>
        <taxon>Ecdysozoa</taxon>
        <taxon>Nematoda</taxon>
        <taxon>Chromadorea</taxon>
        <taxon>Rhabditida</taxon>
        <taxon>Tylenchina</taxon>
        <taxon>Panagrolaimomorpha</taxon>
        <taxon>Strongyloidoidea</taxon>
        <taxon>Strongyloididae</taxon>
        <taxon>Strongyloides</taxon>
    </lineage>
</organism>
<reference evidence="1" key="2">
    <citation type="submission" date="2014-09" db="EMBL/GenBank/DDBJ databases">
        <authorList>
            <person name="Aslett A.Martin."/>
        </authorList>
    </citation>
    <scope>NUCLEOTIDE SEQUENCE</scope>
    <source>
        <strain evidence="1">ED321 Heterogonic</strain>
    </source>
</reference>
<dbReference type="CTD" id="36380138"/>
<dbReference type="WormBase" id="SRAE_2000243500">
    <property type="protein sequence ID" value="SRP03972"/>
    <property type="gene ID" value="WBGene00262645"/>
</dbReference>
<dbReference type="GeneID" id="36380138"/>